<evidence type="ECO:0000313" key="11">
    <source>
        <dbReference type="EMBL" id="MCH7320605.1"/>
    </source>
</evidence>
<evidence type="ECO:0000256" key="3">
    <source>
        <dbReference type="ARBA" id="ARBA00022475"/>
    </source>
</evidence>
<feature type="coiled-coil region" evidence="7">
    <location>
        <begin position="212"/>
        <end position="239"/>
    </location>
</feature>
<dbReference type="RefSeq" id="WP_241367619.1">
    <property type="nucleotide sequence ID" value="NZ_JAKZFC010000001.1"/>
</dbReference>
<evidence type="ECO:0000256" key="5">
    <source>
        <dbReference type="ARBA" id="ARBA00022989"/>
    </source>
</evidence>
<dbReference type="EMBL" id="JAKZFC010000001">
    <property type="protein sequence ID" value="MCH7320605.1"/>
    <property type="molecule type" value="Genomic_DNA"/>
</dbReference>
<comment type="similarity">
    <text evidence="2">Belongs to the CpsC/CapA family.</text>
</comment>
<dbReference type="Proteomes" id="UP001316087">
    <property type="component" value="Unassembled WGS sequence"/>
</dbReference>
<dbReference type="PANTHER" id="PTHR32309">
    <property type="entry name" value="TYROSINE-PROTEIN KINASE"/>
    <property type="match status" value="1"/>
</dbReference>
<reference evidence="11 12" key="1">
    <citation type="submission" date="2022-03" db="EMBL/GenBank/DDBJ databases">
        <authorList>
            <person name="Jo J.-H."/>
            <person name="Im W.-T."/>
        </authorList>
    </citation>
    <scope>NUCLEOTIDE SEQUENCE [LARGE SCALE GENOMIC DNA]</scope>
    <source>
        <strain evidence="11 12">MA9</strain>
    </source>
</reference>
<dbReference type="InterPro" id="IPR050445">
    <property type="entry name" value="Bact_polysacc_biosynth/exp"/>
</dbReference>
<sequence length="305" mass="34381">MEETIELREIINIILRGKWLISLITIIALLFAGILSWFVIPEKYESKAVIQVIADAQDAGIINSYVSAEFTPVIYTQRIQNEAVMDALFEQNNFGQFDVKNLVVSSDVQSNLINLSYLSKNPAEAQKHLQLLTEETKKQMNESVQTTLENLEKTYLAESKNLAEEVAVLMEKYNRLIISNNLPEVLILQTISTEQYVLNLNENQTAALASINGAMQNELSQLKSEIDIKSEQYRQVLANYQSVKTGLDSFKPDPFIRVIVEPTLPKDPSAPNKAINLLVALVLGVMIGIGVVFFREYWRKSAIVK</sequence>
<keyword evidence="7" id="KW-0175">Coiled coil</keyword>
<gene>
    <name evidence="11" type="ORF">LZ480_01790</name>
</gene>
<keyword evidence="3" id="KW-1003">Cell membrane</keyword>
<evidence type="ECO:0000256" key="6">
    <source>
        <dbReference type="ARBA" id="ARBA00023136"/>
    </source>
</evidence>
<evidence type="ECO:0000256" key="8">
    <source>
        <dbReference type="SAM" id="Phobius"/>
    </source>
</evidence>
<dbReference type="InterPro" id="IPR003856">
    <property type="entry name" value="LPS_length_determ_N"/>
</dbReference>
<comment type="subcellular location">
    <subcellularLocation>
        <location evidence="1">Cell membrane</location>
        <topology evidence="1">Multi-pass membrane protein</topology>
    </subcellularLocation>
</comment>
<keyword evidence="5 8" id="KW-1133">Transmembrane helix</keyword>
<comment type="caution">
    <text evidence="11">The sequence shown here is derived from an EMBL/GenBank/DDBJ whole genome shotgun (WGS) entry which is preliminary data.</text>
</comment>
<keyword evidence="6 8" id="KW-0472">Membrane</keyword>
<dbReference type="PANTHER" id="PTHR32309:SF13">
    <property type="entry name" value="FERRIC ENTEROBACTIN TRANSPORT PROTEIN FEPE"/>
    <property type="match status" value="1"/>
</dbReference>
<accession>A0ABS9U9A2</accession>
<keyword evidence="12" id="KW-1185">Reference proteome</keyword>
<name>A0ABS9U9A2_9BACL</name>
<keyword evidence="4 8" id="KW-0812">Transmembrane</keyword>
<evidence type="ECO:0000256" key="1">
    <source>
        <dbReference type="ARBA" id="ARBA00004651"/>
    </source>
</evidence>
<organism evidence="11 12">
    <name type="scientific">Solibacillus palustris</name>
    <dbReference type="NCBI Taxonomy" id="2908203"/>
    <lineage>
        <taxon>Bacteria</taxon>
        <taxon>Bacillati</taxon>
        <taxon>Bacillota</taxon>
        <taxon>Bacilli</taxon>
        <taxon>Bacillales</taxon>
        <taxon>Caryophanaceae</taxon>
        <taxon>Solibacillus</taxon>
    </lineage>
</organism>
<proteinExistence type="inferred from homology"/>
<evidence type="ECO:0000256" key="7">
    <source>
        <dbReference type="SAM" id="Coils"/>
    </source>
</evidence>
<evidence type="ECO:0000259" key="10">
    <source>
        <dbReference type="Pfam" id="PF13807"/>
    </source>
</evidence>
<evidence type="ECO:0000313" key="12">
    <source>
        <dbReference type="Proteomes" id="UP001316087"/>
    </source>
</evidence>
<dbReference type="Pfam" id="PF13807">
    <property type="entry name" value="GNVR"/>
    <property type="match status" value="1"/>
</dbReference>
<evidence type="ECO:0000259" key="9">
    <source>
        <dbReference type="Pfam" id="PF02706"/>
    </source>
</evidence>
<dbReference type="Pfam" id="PF02706">
    <property type="entry name" value="Wzz"/>
    <property type="match status" value="1"/>
</dbReference>
<dbReference type="InterPro" id="IPR032807">
    <property type="entry name" value="GNVR"/>
</dbReference>
<evidence type="ECO:0000256" key="4">
    <source>
        <dbReference type="ARBA" id="ARBA00022692"/>
    </source>
</evidence>
<feature type="domain" description="Polysaccharide chain length determinant N-terminal" evidence="9">
    <location>
        <begin position="3"/>
        <end position="88"/>
    </location>
</feature>
<feature type="transmembrane region" description="Helical" evidence="8">
    <location>
        <begin position="20"/>
        <end position="40"/>
    </location>
</feature>
<evidence type="ECO:0000256" key="2">
    <source>
        <dbReference type="ARBA" id="ARBA00006683"/>
    </source>
</evidence>
<feature type="domain" description="Tyrosine-protein kinase G-rich" evidence="10">
    <location>
        <begin position="216"/>
        <end position="296"/>
    </location>
</feature>
<protein>
    <submittedName>
        <fullName evidence="11">Wzz/FepE/Etk N-terminal domain-containing protein</fullName>
    </submittedName>
</protein>
<feature type="transmembrane region" description="Helical" evidence="8">
    <location>
        <begin position="274"/>
        <end position="294"/>
    </location>
</feature>